<dbReference type="AlphaFoldDB" id="A0A0G4G8Z7"/>
<reference evidence="2" key="1">
    <citation type="submission" date="2014-11" db="EMBL/GenBank/DDBJ databases">
        <authorList>
            <person name="Otto D Thomas"/>
            <person name="Naeem Raeece"/>
        </authorList>
    </citation>
    <scope>NUCLEOTIDE SEQUENCE</scope>
</reference>
<evidence type="ECO:0000313" key="2">
    <source>
        <dbReference type="EMBL" id="CEM25193.1"/>
    </source>
</evidence>
<dbReference type="EMBL" id="CDMZ01000987">
    <property type="protein sequence ID" value="CEM25193.1"/>
    <property type="molecule type" value="Genomic_DNA"/>
</dbReference>
<feature type="compositionally biased region" description="Polar residues" evidence="1">
    <location>
        <begin position="415"/>
        <end position="427"/>
    </location>
</feature>
<feature type="region of interest" description="Disordered" evidence="1">
    <location>
        <begin position="284"/>
        <end position="522"/>
    </location>
</feature>
<feature type="compositionally biased region" description="Low complexity" evidence="1">
    <location>
        <begin position="326"/>
        <end position="335"/>
    </location>
</feature>
<organism evidence="2">
    <name type="scientific">Chromera velia CCMP2878</name>
    <dbReference type="NCBI Taxonomy" id="1169474"/>
    <lineage>
        <taxon>Eukaryota</taxon>
        <taxon>Sar</taxon>
        <taxon>Alveolata</taxon>
        <taxon>Colpodellida</taxon>
        <taxon>Chromeraceae</taxon>
        <taxon>Chromera</taxon>
    </lineage>
</organism>
<sequence length="862" mass="92915">MRRSRFLNNLEKSPRSWLPCRIQIESDSELSSLGEVAFLPQPLRDRTITPNSQARKPLAPFSRCLQETNRVHPFGSPVLSDLSVDTTLSVSSPLKQQPCADEELTCPDQENASCSADPSVAARTEEVCRTTALPPPPFSHDGPHANSPKKSDAQAEAAEVLPVFPQMCQAADTETHCLLPESQVEVSTQEETAGAAADRAESAEQSHVPAPSSPRLPPEREPTASTPASVVTCVPQGASVSLPRLLRSSCPASETFRRMRRGGASSSHSLSRSCELRPLPATRSLLPLSPCTRPTSAGSNLPPPLPSTAFSSDSEPRLPLLPLNRHTTPSETPHSTSKENLSPQKAERRDRSLAVSEPRNPRPSLSNSAPHSKGDGRPQIRREGRRRDEVFQSGEWQKGNNGECQGHVEGVKRGSAQSERQSTSSLRGSIEGDGIGREPSGRGGTGYPIRSSSSPPVSEKGVERSRSAPNRIPLNLKCRPSHHEEEEESMPREGSAGSRWENGQREESRLHRGPLDSSRDHSAPAALSVAPLPLLDTSGLPALCVETRWGPVELRENGEFEMPFGKGKGKRGSASVHGCRFVYVVEFGGLMVRQERVEPPGEEVESPMESPRRRRVLSRVHFRQQGPRGVARYRYALDLVASLRASVERVELFGDGGGRFRLMSNGPVADFVAEFPPPARHEGSGGTLLASASVKGGRATLTSFAGHSVSWTLRTGVGPPSALLHGALRPLDRASVDGLDGGARAARDLFDVADVWSKWEAFLGAWRVCTDRGAAADRQAARFLASIVSVSPGTLLMEGGPEALEGAEGAHTGMLRRRVEKGLFPVRLSGRWEKPVQRDGAALGRWVVSGQGPAEGLGRRGN</sequence>
<feature type="compositionally biased region" description="Polar residues" evidence="1">
    <location>
        <begin position="394"/>
        <end position="403"/>
    </location>
</feature>
<evidence type="ECO:0000256" key="1">
    <source>
        <dbReference type="SAM" id="MobiDB-lite"/>
    </source>
</evidence>
<name>A0A0G4G8Z7_9ALVE</name>
<feature type="region of interest" description="Disordered" evidence="1">
    <location>
        <begin position="125"/>
        <end position="156"/>
    </location>
</feature>
<feature type="region of interest" description="Disordered" evidence="1">
    <location>
        <begin position="184"/>
        <end position="230"/>
    </location>
</feature>
<accession>A0A0G4G8Z7</accession>
<proteinExistence type="predicted"/>
<protein>
    <submittedName>
        <fullName evidence="2">Uncharacterized protein</fullName>
    </submittedName>
</protein>
<dbReference type="VEuPathDB" id="CryptoDB:Cvel_20772"/>
<feature type="compositionally biased region" description="Basic and acidic residues" evidence="1">
    <location>
        <begin position="502"/>
        <end position="522"/>
    </location>
</feature>
<gene>
    <name evidence="2" type="ORF">Cvel_20772</name>
</gene>
<feature type="compositionally biased region" description="Basic and acidic residues" evidence="1">
    <location>
        <begin position="372"/>
        <end position="390"/>
    </location>
</feature>